<evidence type="ECO:0000313" key="1">
    <source>
        <dbReference type="EMBL" id="KAF6509390.1"/>
    </source>
</evidence>
<keyword evidence="4" id="KW-1185">Reference proteome</keyword>
<reference evidence="1 4" key="2">
    <citation type="submission" date="2016-03" db="EMBL/GenBank/DDBJ databases">
        <title>Spore heat resistance.</title>
        <authorList>
            <person name="Boekhorst J."/>
            <person name="Berendsen E.M."/>
            <person name="Wells-Bennik M.H."/>
            <person name="Kuipers O.P."/>
        </authorList>
    </citation>
    <scope>NUCLEOTIDE SEQUENCE [LARGE SCALE GENOMIC DNA]</scope>
    <source>
        <strain evidence="1 4">GS8</strain>
    </source>
</reference>
<dbReference type="Proteomes" id="UP000773850">
    <property type="component" value="Unassembled WGS sequence"/>
</dbReference>
<gene>
    <name evidence="2" type="ORF">B4109_0252</name>
    <name evidence="1" type="ORF">GS8_3303</name>
</gene>
<dbReference type="EMBL" id="LUCS01000036">
    <property type="protein sequence ID" value="KAF6509390.1"/>
    <property type="molecule type" value="Genomic_DNA"/>
</dbReference>
<dbReference type="EMBL" id="LQYV01000160">
    <property type="protein sequence ID" value="KYD19171.1"/>
    <property type="molecule type" value="Genomic_DNA"/>
</dbReference>
<dbReference type="AlphaFoldDB" id="A0A150M488"/>
<proteinExistence type="predicted"/>
<sequence length="58" mass="6841">MKMDFVRRLIWGLTACYPIFSLSSRMKEKQLFFCISYLQNGEEFINIISVLALNNDEC</sequence>
<reference evidence="2 3" key="1">
    <citation type="submission" date="2016-01" db="EMBL/GenBank/DDBJ databases">
        <title>Draft Genome Sequences of Seven Thermophilic Sporeformers Isolated from Foods.</title>
        <authorList>
            <person name="Berendsen E.M."/>
            <person name="Wells-Bennik M.H."/>
            <person name="Krawcyk A.O."/>
            <person name="De Jong A."/>
            <person name="Holsappel S."/>
            <person name="Eijlander R.T."/>
            <person name="Kuipers O.P."/>
        </authorList>
    </citation>
    <scope>NUCLEOTIDE SEQUENCE [LARGE SCALE GENOMIC DNA]</scope>
    <source>
        <strain evidence="2 3">B4109</strain>
    </source>
</reference>
<dbReference type="PATRIC" id="fig|1422.18.peg.2633"/>
<comment type="caution">
    <text evidence="2">The sequence shown here is derived from an EMBL/GenBank/DDBJ whole genome shotgun (WGS) entry which is preliminary data.</text>
</comment>
<accession>A0A150M488</accession>
<evidence type="ECO:0000313" key="2">
    <source>
        <dbReference type="EMBL" id="KYD19171.1"/>
    </source>
</evidence>
<name>A0A150M488_GEOSE</name>
<dbReference type="Proteomes" id="UP000075424">
    <property type="component" value="Unassembled WGS sequence"/>
</dbReference>
<protein>
    <submittedName>
        <fullName evidence="2">Uncharacterized protein</fullName>
    </submittedName>
</protein>
<evidence type="ECO:0000313" key="4">
    <source>
        <dbReference type="Proteomes" id="UP000773850"/>
    </source>
</evidence>
<organism evidence="2 3">
    <name type="scientific">Geobacillus stearothermophilus</name>
    <name type="common">Bacillus stearothermophilus</name>
    <dbReference type="NCBI Taxonomy" id="1422"/>
    <lineage>
        <taxon>Bacteria</taxon>
        <taxon>Bacillati</taxon>
        <taxon>Bacillota</taxon>
        <taxon>Bacilli</taxon>
        <taxon>Bacillales</taxon>
        <taxon>Anoxybacillaceae</taxon>
        <taxon>Geobacillus</taxon>
    </lineage>
</organism>
<evidence type="ECO:0000313" key="3">
    <source>
        <dbReference type="Proteomes" id="UP000075424"/>
    </source>
</evidence>